<protein>
    <submittedName>
        <fullName evidence="2">Serine/threonine protein kinase</fullName>
    </submittedName>
</protein>
<sequence length="110" mass="12796">LLTGELPYVVSPDRLRRHTDLEQLEYRSARSYNPDVPIQLDEALRRALDPQRSLRFRRLSELLYALRHQDGREGGAKPHGLSRPGHGSTYIWQVITGVLVLLLLLSWWLR</sequence>
<keyword evidence="2" id="KW-0723">Serine/threonine-protein kinase</keyword>
<keyword evidence="2" id="KW-0808">Transferase</keyword>
<organism evidence="2 3">
    <name type="scientific">Candidatus Halomonas stercoripullorum</name>
    <dbReference type="NCBI Taxonomy" id="2838617"/>
    <lineage>
        <taxon>Bacteria</taxon>
        <taxon>Pseudomonadati</taxon>
        <taxon>Pseudomonadota</taxon>
        <taxon>Gammaproteobacteria</taxon>
        <taxon>Oceanospirillales</taxon>
        <taxon>Halomonadaceae</taxon>
        <taxon>Halomonas</taxon>
    </lineage>
</organism>
<evidence type="ECO:0000313" key="3">
    <source>
        <dbReference type="Proteomes" id="UP000824248"/>
    </source>
</evidence>
<comment type="caution">
    <text evidence="2">The sequence shown here is derived from an EMBL/GenBank/DDBJ whole genome shotgun (WGS) entry which is preliminary data.</text>
</comment>
<keyword evidence="2" id="KW-0418">Kinase</keyword>
<evidence type="ECO:0000313" key="2">
    <source>
        <dbReference type="EMBL" id="HIX61953.1"/>
    </source>
</evidence>
<evidence type="ECO:0000256" key="1">
    <source>
        <dbReference type="SAM" id="Phobius"/>
    </source>
</evidence>
<dbReference type="Gene3D" id="1.10.510.10">
    <property type="entry name" value="Transferase(Phosphotransferase) domain 1"/>
    <property type="match status" value="1"/>
</dbReference>
<dbReference type="EMBL" id="DXFC01000204">
    <property type="protein sequence ID" value="HIX61953.1"/>
    <property type="molecule type" value="Genomic_DNA"/>
</dbReference>
<reference evidence="2" key="1">
    <citation type="journal article" date="2021" name="PeerJ">
        <title>Extensive microbial diversity within the chicken gut microbiome revealed by metagenomics and culture.</title>
        <authorList>
            <person name="Gilroy R."/>
            <person name="Ravi A."/>
            <person name="Getino M."/>
            <person name="Pursley I."/>
            <person name="Horton D.L."/>
            <person name="Alikhan N.F."/>
            <person name="Baker D."/>
            <person name="Gharbi K."/>
            <person name="Hall N."/>
            <person name="Watson M."/>
            <person name="Adriaenssens E.M."/>
            <person name="Foster-Nyarko E."/>
            <person name="Jarju S."/>
            <person name="Secka A."/>
            <person name="Antonio M."/>
            <person name="Oren A."/>
            <person name="Chaudhuri R.R."/>
            <person name="La Ragione R."/>
            <person name="Hildebrand F."/>
            <person name="Pallen M.J."/>
        </authorList>
    </citation>
    <scope>NUCLEOTIDE SEQUENCE</scope>
    <source>
        <strain evidence="2">1193</strain>
    </source>
</reference>
<feature type="non-terminal residue" evidence="2">
    <location>
        <position position="1"/>
    </location>
</feature>
<feature type="transmembrane region" description="Helical" evidence="1">
    <location>
        <begin position="90"/>
        <end position="109"/>
    </location>
</feature>
<keyword evidence="1" id="KW-0472">Membrane</keyword>
<gene>
    <name evidence="2" type="ORF">H9854_06960</name>
</gene>
<keyword evidence="1" id="KW-0812">Transmembrane</keyword>
<accession>A0A9D1WMQ9</accession>
<dbReference type="AlphaFoldDB" id="A0A9D1WMQ9"/>
<keyword evidence="1" id="KW-1133">Transmembrane helix</keyword>
<name>A0A9D1WMQ9_9GAMM</name>
<dbReference type="Proteomes" id="UP000824248">
    <property type="component" value="Unassembled WGS sequence"/>
</dbReference>
<proteinExistence type="predicted"/>
<dbReference type="GO" id="GO:0004674">
    <property type="term" value="F:protein serine/threonine kinase activity"/>
    <property type="evidence" value="ECO:0007669"/>
    <property type="project" value="UniProtKB-KW"/>
</dbReference>
<reference evidence="2" key="2">
    <citation type="submission" date="2021-04" db="EMBL/GenBank/DDBJ databases">
        <authorList>
            <person name="Gilroy R."/>
        </authorList>
    </citation>
    <scope>NUCLEOTIDE SEQUENCE</scope>
    <source>
        <strain evidence="2">1193</strain>
    </source>
</reference>